<sequence>MITARNKFTVTNRLSIKYLNYYSNVKYFNLKYIFDFFLLLVYSQ</sequence>
<dbReference type="STRING" id="1193729.A1OE_529"/>
<protein>
    <submittedName>
        <fullName evidence="1">Uncharacterized protein</fullName>
    </submittedName>
</protein>
<accession>K7YMH3</accession>
<dbReference type="AlphaFoldDB" id="K7YMH3"/>
<evidence type="ECO:0000313" key="2">
    <source>
        <dbReference type="Proteomes" id="UP000010077"/>
    </source>
</evidence>
<dbReference type="KEGG" id="thal:A1OE_529"/>
<proteinExistence type="predicted"/>
<dbReference type="Proteomes" id="UP000010077">
    <property type="component" value="Chromosome"/>
</dbReference>
<gene>
    <name evidence="1" type="ORF">A1OE_529</name>
</gene>
<reference evidence="1 2" key="1">
    <citation type="journal article" date="2012" name="Proc. Natl. Acad. Sci. U.S.A.">
        <title>Genome streamlining and chemical defense in a coral reef symbiosis.</title>
        <authorList>
            <person name="Kwan J.C."/>
            <person name="Donia M.S."/>
            <person name="Han A.W."/>
            <person name="Hirose E."/>
            <person name="Haygood M.G."/>
            <person name="Schmidt E.W."/>
        </authorList>
    </citation>
    <scope>NUCLEOTIDE SEQUENCE [LARGE SCALE GENOMIC DNA]</scope>
    <source>
        <strain evidence="1 2">L2</strain>
    </source>
</reference>
<evidence type="ECO:0000313" key="1">
    <source>
        <dbReference type="EMBL" id="AFX98722.1"/>
    </source>
</evidence>
<organism evidence="1 2">
    <name type="scientific">Candidatus Endolissoclinum faulkneri L2</name>
    <dbReference type="NCBI Taxonomy" id="1193729"/>
    <lineage>
        <taxon>Bacteria</taxon>
        <taxon>Pseudomonadati</taxon>
        <taxon>Pseudomonadota</taxon>
        <taxon>Alphaproteobacteria</taxon>
        <taxon>Rhodospirillales</taxon>
        <taxon>Rhodospirillaceae</taxon>
        <taxon>Candidatus Endolissoclinum</taxon>
    </lineage>
</organism>
<name>K7YMH3_9PROT</name>
<dbReference type="HOGENOM" id="CLU_3213798_0_0_5"/>
<keyword evidence="2" id="KW-1185">Reference proteome</keyword>
<dbReference type="EMBL" id="CP003539">
    <property type="protein sequence ID" value="AFX98722.1"/>
    <property type="molecule type" value="Genomic_DNA"/>
</dbReference>